<evidence type="ECO:0000313" key="6">
    <source>
        <dbReference type="Proteomes" id="UP000183461"/>
    </source>
</evidence>
<dbReference type="EMBL" id="FPIP01000002">
    <property type="protein sequence ID" value="SFW22321.1"/>
    <property type="molecule type" value="Genomic_DNA"/>
</dbReference>
<dbReference type="GO" id="GO:0005524">
    <property type="term" value="F:ATP binding"/>
    <property type="evidence" value="ECO:0007669"/>
    <property type="project" value="UniProtKB-KW"/>
</dbReference>
<keyword evidence="2" id="KW-0547">Nucleotide-binding</keyword>
<dbReference type="InterPro" id="IPR041627">
    <property type="entry name" value="AAA_lid_6"/>
</dbReference>
<proteinExistence type="inferred from homology"/>
<sequence length="655" mass="75095">MRYFEFSIKLKSIIDVCSKEGKKVCDDVSAKCIDYCNEQNGFSVYINSLNKDTCKFVLSGNGYDDEIISEGERFWKSLEIDGEMSEHNEISADKVKKIVYSRSRTEVYNHDDIGEYMQLESFSLSCCEERIVAPISIAELRGVAERRNISELIKEADRIEQCHTEKFIGHPVHYIIQDSNDQSFENVADVLIGCLFNSRRLESQRVMTINIVNRYHIGEVEYMYENMYGGTMIFSVGQIKNNSSFANSNDELTEFVFQNAIKYKNKVLTIFRIGRHDTTAANKVAAALNDKLSLITFEESLMSREKSREYVCKLADEREIPDKSELLNRLNSGSDKYYASDIDQIFNDYYSEYLRSKVYPAYFNISKTEKREPSVEGRASEDLNKMIGLEGVKKVIYKTVAFFKLLDMYKERGLYMNMPARSMIFTGNPGTAKTTVARLAAKIFKDNGLIENGKIVEVGRADLVAMYVGQTAPKVKEAFRRAKGSILFIDEAYSLVDDRDGLYGDEAINTIVQEMENRREETIVVFAGYPDKMEEFMKKNPGLRSRIAFHVDFPDYNEDELYKILCLMVEEKSMRLSEEAEEKVKNILAKAIKCEDFGNGRFVRNLVEQAIMSLAERLSLKSSNMISDYELTTLIADDFVMPELGELKNTNRIGF</sequence>
<evidence type="ECO:0000256" key="1">
    <source>
        <dbReference type="ARBA" id="ARBA00010378"/>
    </source>
</evidence>
<dbReference type="InterPro" id="IPR027417">
    <property type="entry name" value="P-loop_NTPase"/>
</dbReference>
<evidence type="ECO:0000256" key="2">
    <source>
        <dbReference type="ARBA" id="ARBA00022741"/>
    </source>
</evidence>
<dbReference type="InterPro" id="IPR003593">
    <property type="entry name" value="AAA+_ATPase"/>
</dbReference>
<accession>A0A1K1MGW3</accession>
<feature type="domain" description="AAA+ ATPase" evidence="4">
    <location>
        <begin position="419"/>
        <end position="555"/>
    </location>
</feature>
<dbReference type="Proteomes" id="UP000183461">
    <property type="component" value="Unassembled WGS sequence"/>
</dbReference>
<dbReference type="PRINTS" id="PR00819">
    <property type="entry name" value="CBXCFQXSUPER"/>
</dbReference>
<dbReference type="SMART" id="SM00382">
    <property type="entry name" value="AAA"/>
    <property type="match status" value="1"/>
</dbReference>
<reference evidence="6" key="1">
    <citation type="submission" date="2016-11" db="EMBL/GenBank/DDBJ databases">
        <authorList>
            <person name="Varghese N."/>
            <person name="Submissions S."/>
        </authorList>
    </citation>
    <scope>NUCLEOTIDE SEQUENCE [LARGE SCALE GENOMIC DNA]</scope>
    <source>
        <strain evidence="6">YL228</strain>
    </source>
</reference>
<comment type="similarity">
    <text evidence="1">Belongs to the CbxX/CfxQ family.</text>
</comment>
<dbReference type="GO" id="GO:0016887">
    <property type="term" value="F:ATP hydrolysis activity"/>
    <property type="evidence" value="ECO:0007669"/>
    <property type="project" value="InterPro"/>
</dbReference>
<organism evidence="5 6">
    <name type="scientific">Ruminococcus flavefaciens</name>
    <dbReference type="NCBI Taxonomy" id="1265"/>
    <lineage>
        <taxon>Bacteria</taxon>
        <taxon>Bacillati</taxon>
        <taxon>Bacillota</taxon>
        <taxon>Clostridia</taxon>
        <taxon>Eubacteriales</taxon>
        <taxon>Oscillospiraceae</taxon>
        <taxon>Ruminococcus</taxon>
    </lineage>
</organism>
<dbReference type="InterPro" id="IPR050773">
    <property type="entry name" value="CbxX/CfxQ_RuBisCO_ESX"/>
</dbReference>
<name>A0A1K1MGW3_RUMFL</name>
<dbReference type="Pfam" id="PF00004">
    <property type="entry name" value="AAA"/>
    <property type="match status" value="1"/>
</dbReference>
<dbReference type="FunFam" id="3.40.50.300:FF:000216">
    <property type="entry name" value="Type VII secretion ATPase EccA"/>
    <property type="match status" value="1"/>
</dbReference>
<dbReference type="Gene3D" id="1.10.8.60">
    <property type="match status" value="1"/>
</dbReference>
<dbReference type="Gene3D" id="3.40.50.300">
    <property type="entry name" value="P-loop containing nucleotide triphosphate hydrolases"/>
    <property type="match status" value="1"/>
</dbReference>
<protein>
    <submittedName>
        <fullName evidence="5">ATPase family associated with various cellular activities (AAA)</fullName>
    </submittedName>
</protein>
<evidence type="ECO:0000256" key="3">
    <source>
        <dbReference type="ARBA" id="ARBA00022840"/>
    </source>
</evidence>
<dbReference type="InterPro" id="IPR003959">
    <property type="entry name" value="ATPase_AAA_core"/>
</dbReference>
<dbReference type="AlphaFoldDB" id="A0A1K1MGW3"/>
<dbReference type="Pfam" id="PF17866">
    <property type="entry name" value="AAA_lid_6"/>
    <property type="match status" value="1"/>
</dbReference>
<dbReference type="InterPro" id="IPR000641">
    <property type="entry name" value="CbxX/CfxQ"/>
</dbReference>
<keyword evidence="3" id="KW-0067">ATP-binding</keyword>
<dbReference type="SUPFAM" id="SSF52540">
    <property type="entry name" value="P-loop containing nucleoside triphosphate hydrolases"/>
    <property type="match status" value="1"/>
</dbReference>
<evidence type="ECO:0000313" key="5">
    <source>
        <dbReference type="EMBL" id="SFW22321.1"/>
    </source>
</evidence>
<evidence type="ECO:0000259" key="4">
    <source>
        <dbReference type="SMART" id="SM00382"/>
    </source>
</evidence>
<dbReference type="PANTHER" id="PTHR43392">
    <property type="entry name" value="AAA-TYPE ATPASE FAMILY PROTEIN / ANKYRIN REPEAT FAMILY PROTEIN"/>
    <property type="match status" value="1"/>
</dbReference>
<dbReference type="PANTHER" id="PTHR43392:SF2">
    <property type="entry name" value="AAA-TYPE ATPASE FAMILY PROTEIN _ ANKYRIN REPEAT FAMILY PROTEIN"/>
    <property type="match status" value="1"/>
</dbReference>
<gene>
    <name evidence="5" type="ORF">SAMN02910280_1193</name>
</gene>